<accession>A0AAJ3CEK2</accession>
<organism evidence="1 2">
    <name type="scientific">Xanthomonas campestris pv. papavericola</name>
    <dbReference type="NCBI Taxonomy" id="487881"/>
    <lineage>
        <taxon>Bacteria</taxon>
        <taxon>Pseudomonadati</taxon>
        <taxon>Pseudomonadota</taxon>
        <taxon>Gammaproteobacteria</taxon>
        <taxon>Lysobacterales</taxon>
        <taxon>Lysobacteraceae</taxon>
        <taxon>Xanthomonas</taxon>
    </lineage>
</organism>
<dbReference type="RefSeq" id="WP_100101086.1">
    <property type="nucleotide sequence ID" value="NZ_JAJFNJ020000003.1"/>
</dbReference>
<comment type="caution">
    <text evidence="1">The sequence shown here is derived from an EMBL/GenBank/DDBJ whole genome shotgun (WGS) entry which is preliminary data.</text>
</comment>
<reference evidence="1" key="1">
    <citation type="submission" date="2021-10" db="EMBL/GenBank/DDBJ databases">
        <authorList>
            <person name="Hussein R."/>
            <person name="Harrison J."/>
            <person name="Studholme D.J."/>
            <person name="Vicente J."/>
            <person name="Grant M."/>
        </authorList>
    </citation>
    <scope>NUCLEOTIDE SEQUENCE</scope>
    <source>
        <strain evidence="1">NCPPB 2970</strain>
    </source>
</reference>
<protein>
    <submittedName>
        <fullName evidence="1">Uncharacterized protein</fullName>
    </submittedName>
</protein>
<dbReference type="Proteomes" id="UP001297361">
    <property type="component" value="Unassembled WGS sequence"/>
</dbReference>
<proteinExistence type="predicted"/>
<reference evidence="1" key="2">
    <citation type="submission" date="2024-01" db="EMBL/GenBank/DDBJ databases">
        <title>Long-read genome sequencing of X. campestris pv. papavericola.</title>
        <authorList>
            <person name="Hussain R.M.F."/>
            <person name="Greer S."/>
            <person name="Harrison J."/>
            <person name="Grant M."/>
            <person name="Vicente J."/>
            <person name="Studholme D.J."/>
        </authorList>
    </citation>
    <scope>NUCLEOTIDE SEQUENCE</scope>
    <source>
        <strain evidence="1">NCPPB 2970</strain>
    </source>
</reference>
<gene>
    <name evidence="1" type="ORF">LLE72_014470</name>
</gene>
<dbReference type="AlphaFoldDB" id="A0AAJ3CEK2"/>
<sequence>MNKINNALEGLSQKINRVRALQSATRDLSRELMIEKTVLDAALKSAQQSVELEESLAAKGPNYRAEYEKSYAELQAILSDPSTSDRTPMERHPLPNFESIGSHADPDIRLAIAAKVNELRKKRDAFLSKAHAQLASDPLLLASFEDPLRGLNGEHYWATLDPNSTLKRRA</sequence>
<dbReference type="EMBL" id="JAJFNJ020000003">
    <property type="protein sequence ID" value="MEC3888916.1"/>
    <property type="molecule type" value="Genomic_DNA"/>
</dbReference>
<evidence type="ECO:0000313" key="2">
    <source>
        <dbReference type="Proteomes" id="UP001297361"/>
    </source>
</evidence>
<name>A0AAJ3CEK2_XANCA</name>
<evidence type="ECO:0000313" key="1">
    <source>
        <dbReference type="EMBL" id="MEC3888916.1"/>
    </source>
</evidence>